<protein>
    <recommendedName>
        <fullName evidence="3">DUF169 domain-containing protein</fullName>
    </recommendedName>
</protein>
<dbReference type="InterPro" id="IPR003748">
    <property type="entry name" value="DUF169"/>
</dbReference>
<dbReference type="HOGENOM" id="CLU_1092427_0_0_2"/>
<evidence type="ECO:0008006" key="3">
    <source>
        <dbReference type="Google" id="ProtNLM"/>
    </source>
</evidence>
<keyword evidence="2" id="KW-1185">Reference proteome</keyword>
<dbReference type="KEGG" id="mtp:Mthe_1599"/>
<dbReference type="AlphaFoldDB" id="A0B9J3"/>
<dbReference type="Proteomes" id="UP000000674">
    <property type="component" value="Chromosome"/>
</dbReference>
<evidence type="ECO:0000313" key="1">
    <source>
        <dbReference type="EMBL" id="ABK15367.1"/>
    </source>
</evidence>
<sequence length="230" mass="25050">MHREQSTIQDLSRALAQQFDLKVRPLCVYGSHFAPKEGIHASTVTNCIASAMFRLAKGAIHGQLYVADVKGRPVCRCVGGRTWFGFSSHFDSSLCEQMVSKALKADIATAAETFRSVGKISPIGRYVVISCCEDLHEDPGVRCIACFAEAAKIRDMCNSVHFHAREILGHISVPWGPSCATLVTYPAGMAENVPQDCIFLGPVDPSAKEWLPDGYLALGIPIDIARMLIL</sequence>
<dbReference type="OrthoDB" id="68503at2157"/>
<organism evidence="1 2">
    <name type="scientific">Methanothrix thermoacetophila (strain DSM 6194 / JCM 14653 / NBRC 101360 / PT)</name>
    <name type="common">Methanosaeta thermophila</name>
    <dbReference type="NCBI Taxonomy" id="349307"/>
    <lineage>
        <taxon>Archaea</taxon>
        <taxon>Methanobacteriati</taxon>
        <taxon>Methanobacteriota</taxon>
        <taxon>Stenosarchaea group</taxon>
        <taxon>Methanomicrobia</taxon>
        <taxon>Methanotrichales</taxon>
        <taxon>Methanotrichaceae</taxon>
        <taxon>Methanothrix</taxon>
    </lineage>
</organism>
<accession>A0B9J3</accession>
<dbReference type="EMBL" id="CP000477">
    <property type="protein sequence ID" value="ABK15367.1"/>
    <property type="molecule type" value="Genomic_DNA"/>
</dbReference>
<proteinExistence type="predicted"/>
<dbReference type="RefSeq" id="WP_011696745.1">
    <property type="nucleotide sequence ID" value="NC_008553.1"/>
</dbReference>
<reference evidence="1 2" key="1">
    <citation type="submission" date="2006-10" db="EMBL/GenBank/DDBJ databases">
        <title>Complete sequence of Methanosaeta thermophila PT.</title>
        <authorList>
            <consortium name="US DOE Joint Genome Institute"/>
            <person name="Copeland A."/>
            <person name="Lucas S."/>
            <person name="Lapidus A."/>
            <person name="Barry K."/>
            <person name="Detter J.C."/>
            <person name="Glavina del Rio T."/>
            <person name="Hammon N."/>
            <person name="Israni S."/>
            <person name="Pitluck S."/>
            <person name="Chain P."/>
            <person name="Malfatti S."/>
            <person name="Shin M."/>
            <person name="Vergez L."/>
            <person name="Schmutz J."/>
            <person name="Larimer F."/>
            <person name="Land M."/>
            <person name="Hauser L."/>
            <person name="Kyrpides N."/>
            <person name="Kim E."/>
            <person name="Smith K.S."/>
            <person name="Ingram-Smith C."/>
            <person name="Richardson P."/>
        </authorList>
    </citation>
    <scope>NUCLEOTIDE SEQUENCE [LARGE SCALE GENOMIC DNA]</scope>
    <source>
        <strain evidence="2">DSM 6194 / JCM 14653 / NBRC 101360 / PT</strain>
    </source>
</reference>
<dbReference type="Pfam" id="PF02596">
    <property type="entry name" value="DUF169"/>
    <property type="match status" value="1"/>
</dbReference>
<gene>
    <name evidence="1" type="ordered locus">Mthe_1599</name>
</gene>
<dbReference type="GeneID" id="4462031"/>
<name>A0B9J3_METTP</name>
<evidence type="ECO:0000313" key="2">
    <source>
        <dbReference type="Proteomes" id="UP000000674"/>
    </source>
</evidence>